<dbReference type="PROSITE" id="PS51892">
    <property type="entry name" value="SUBTILASE"/>
    <property type="match status" value="1"/>
</dbReference>
<evidence type="ECO:0000259" key="9">
    <source>
        <dbReference type="Pfam" id="PF00082"/>
    </source>
</evidence>
<dbReference type="InterPro" id="IPR035940">
    <property type="entry name" value="CAP_sf"/>
</dbReference>
<evidence type="ECO:0000256" key="5">
    <source>
        <dbReference type="PROSITE-ProRule" id="PRU01240"/>
    </source>
</evidence>
<dbReference type="CDD" id="cd05379">
    <property type="entry name" value="CAP_bacterial"/>
    <property type="match status" value="2"/>
</dbReference>
<reference evidence="11 12" key="1">
    <citation type="submission" date="2021-01" db="EMBL/GenBank/DDBJ databases">
        <title>Whole genome shotgun sequence of Planobispora longispora NBRC 13918.</title>
        <authorList>
            <person name="Komaki H."/>
            <person name="Tamura T."/>
        </authorList>
    </citation>
    <scope>NUCLEOTIDE SEQUENCE [LARGE SCALE GENOMIC DNA]</scope>
    <source>
        <strain evidence="11 12">NBRC 13918</strain>
    </source>
</reference>
<feature type="domain" description="SCP" evidence="10">
    <location>
        <begin position="672"/>
        <end position="788"/>
    </location>
</feature>
<dbReference type="GO" id="GO:0006508">
    <property type="term" value="P:proteolysis"/>
    <property type="evidence" value="ECO:0007669"/>
    <property type="project" value="UniProtKB-KW"/>
</dbReference>
<keyword evidence="4 5" id="KW-0720">Serine protease</keyword>
<feature type="active site" description="Charge relay system" evidence="5">
    <location>
        <position position="149"/>
    </location>
</feature>
<dbReference type="Pfam" id="PF00082">
    <property type="entry name" value="Peptidase_S8"/>
    <property type="match status" value="1"/>
</dbReference>
<organism evidence="11 12">
    <name type="scientific">Planobispora longispora</name>
    <dbReference type="NCBI Taxonomy" id="28887"/>
    <lineage>
        <taxon>Bacteria</taxon>
        <taxon>Bacillati</taxon>
        <taxon>Actinomycetota</taxon>
        <taxon>Actinomycetes</taxon>
        <taxon>Streptosporangiales</taxon>
        <taxon>Streptosporangiaceae</taxon>
        <taxon>Planobispora</taxon>
    </lineage>
</organism>
<evidence type="ECO:0000256" key="1">
    <source>
        <dbReference type="ARBA" id="ARBA00011073"/>
    </source>
</evidence>
<evidence type="ECO:0000259" key="10">
    <source>
        <dbReference type="Pfam" id="PF00188"/>
    </source>
</evidence>
<dbReference type="Gene3D" id="3.40.50.200">
    <property type="entry name" value="Peptidase S8/S53 domain"/>
    <property type="match status" value="1"/>
</dbReference>
<feature type="active site" description="Charge relay system" evidence="5">
    <location>
        <position position="211"/>
    </location>
</feature>
<feature type="active site" description="Charge relay system" evidence="5">
    <location>
        <position position="391"/>
    </location>
</feature>
<keyword evidence="8" id="KW-0732">Signal</keyword>
<dbReference type="EMBL" id="BOOH01000042">
    <property type="protein sequence ID" value="GIH78701.1"/>
    <property type="molecule type" value="Genomic_DNA"/>
</dbReference>
<dbReference type="InterPro" id="IPR014044">
    <property type="entry name" value="CAP_dom"/>
</dbReference>
<keyword evidence="12" id="KW-1185">Reference proteome</keyword>
<dbReference type="Pfam" id="PF00188">
    <property type="entry name" value="CAP"/>
    <property type="match status" value="2"/>
</dbReference>
<comment type="similarity">
    <text evidence="1 5 6">Belongs to the peptidase S8 family.</text>
</comment>
<keyword evidence="3 5" id="KW-0378">Hydrolase</keyword>
<dbReference type="SUPFAM" id="SSF52743">
    <property type="entry name" value="Subtilisin-like"/>
    <property type="match status" value="1"/>
</dbReference>
<feature type="compositionally biased region" description="Low complexity" evidence="7">
    <location>
        <begin position="627"/>
        <end position="649"/>
    </location>
</feature>
<gene>
    <name evidence="11" type="ORF">Plo01_51300</name>
</gene>
<evidence type="ECO:0000256" key="7">
    <source>
        <dbReference type="SAM" id="MobiDB-lite"/>
    </source>
</evidence>
<dbReference type="InterPro" id="IPR023828">
    <property type="entry name" value="Peptidase_S8_Ser-AS"/>
</dbReference>
<evidence type="ECO:0008006" key="13">
    <source>
        <dbReference type="Google" id="ProtNLM"/>
    </source>
</evidence>
<accession>A0A8J3RLF0</accession>
<evidence type="ECO:0000256" key="3">
    <source>
        <dbReference type="ARBA" id="ARBA00022801"/>
    </source>
</evidence>
<feature type="signal peptide" evidence="8">
    <location>
        <begin position="1"/>
        <end position="28"/>
    </location>
</feature>
<name>A0A8J3RLF0_9ACTN</name>
<dbReference type="InterPro" id="IPR015500">
    <property type="entry name" value="Peptidase_S8_subtilisin-rel"/>
</dbReference>
<keyword evidence="2 5" id="KW-0645">Protease</keyword>
<dbReference type="PANTHER" id="PTHR31157:SF1">
    <property type="entry name" value="SCP DOMAIN-CONTAINING PROTEIN"/>
    <property type="match status" value="1"/>
</dbReference>
<evidence type="ECO:0000256" key="8">
    <source>
        <dbReference type="SAM" id="SignalP"/>
    </source>
</evidence>
<evidence type="ECO:0000313" key="12">
    <source>
        <dbReference type="Proteomes" id="UP000616724"/>
    </source>
</evidence>
<feature type="region of interest" description="Disordered" evidence="7">
    <location>
        <begin position="627"/>
        <end position="667"/>
    </location>
</feature>
<dbReference type="PROSITE" id="PS00136">
    <property type="entry name" value="SUBTILASE_ASP"/>
    <property type="match status" value="1"/>
</dbReference>
<feature type="compositionally biased region" description="Low complexity" evidence="7">
    <location>
        <begin position="458"/>
        <end position="486"/>
    </location>
</feature>
<dbReference type="AlphaFoldDB" id="A0A8J3RLF0"/>
<comment type="caution">
    <text evidence="11">The sequence shown here is derived from an EMBL/GenBank/DDBJ whole genome shotgun (WGS) entry which is preliminary data.</text>
</comment>
<dbReference type="PROSITE" id="PS00138">
    <property type="entry name" value="SUBTILASE_SER"/>
    <property type="match status" value="1"/>
</dbReference>
<proteinExistence type="inferred from homology"/>
<dbReference type="GO" id="GO:0004252">
    <property type="term" value="F:serine-type endopeptidase activity"/>
    <property type="evidence" value="ECO:0007669"/>
    <property type="project" value="UniProtKB-UniRule"/>
</dbReference>
<evidence type="ECO:0000256" key="2">
    <source>
        <dbReference type="ARBA" id="ARBA00022670"/>
    </source>
</evidence>
<feature type="region of interest" description="Disordered" evidence="7">
    <location>
        <begin position="446"/>
        <end position="495"/>
    </location>
</feature>
<dbReference type="Proteomes" id="UP000616724">
    <property type="component" value="Unassembled WGS sequence"/>
</dbReference>
<feature type="domain" description="Peptidase S8/S53" evidence="9">
    <location>
        <begin position="141"/>
        <end position="420"/>
    </location>
</feature>
<evidence type="ECO:0000313" key="11">
    <source>
        <dbReference type="EMBL" id="GIH78701.1"/>
    </source>
</evidence>
<protein>
    <recommendedName>
        <fullName evidence="13">Serine protease</fullName>
    </recommendedName>
</protein>
<evidence type="ECO:0000256" key="4">
    <source>
        <dbReference type="ARBA" id="ARBA00022825"/>
    </source>
</evidence>
<dbReference type="InterPro" id="IPR023827">
    <property type="entry name" value="Peptidase_S8_Asp-AS"/>
</dbReference>
<dbReference type="InterPro" id="IPR036852">
    <property type="entry name" value="Peptidase_S8/S53_dom_sf"/>
</dbReference>
<evidence type="ECO:0000256" key="6">
    <source>
        <dbReference type="RuleBase" id="RU003355"/>
    </source>
</evidence>
<dbReference type="PANTHER" id="PTHR31157">
    <property type="entry name" value="SCP DOMAIN-CONTAINING PROTEIN"/>
    <property type="match status" value="1"/>
</dbReference>
<dbReference type="SUPFAM" id="SSF55797">
    <property type="entry name" value="PR-1-like"/>
    <property type="match status" value="2"/>
</dbReference>
<dbReference type="PRINTS" id="PR00723">
    <property type="entry name" value="SUBTILISIN"/>
</dbReference>
<sequence>MRLRSLMASATVLAATAAALAVTPAAHAAPPAAGTPVVDPALKAEVQQGETVRAIVEVDRGQQVAPVAKSAEALSTTTDVPEQPPARDFFVMEVDKATLTKLDDDKRIESIYEDRLSRPTLGASLKVIGADKAHASGRTGAGWDIAILDTGIDRDHPFFAGRIVAEACFSTTDSRQGSSSLCPSGENSQIGAGAADAETAKCGGNGSLCTHGTHVAGITSGKKSADNTANGVAPDSGIIAVQVFTRFDSADACGGKAPCVLSYTSDQKRALAYVAELSKTRKIAAANMSLGGGQFASSCDANPSGNGVKPEIDALLGRGVATVIAAGNSGYGAAVSSPGCISSAVTVGATDNGDAIATFSNRGRLLDVFAPGVQILSSVPNNAWARYSGTSMAAPHVAGAFAVMRQAMPEATVAEILAKFQSTGKAVAYSSGGGSVTTPRMNLLAALPTAGPTPTPTPTGTATPTPSPTGTATPTPKPTPTGTATPAPTPTAPVERPAEKRVVDLVNQARADRGCAPVVFDARLYAAARGHSTDMAENGYFSHTSKDGRNPGARIREAGFSPLRAWAENIARGQRSAESVHNAWMRSSGHRANILNCKLTHIAVAYAKNAGGVPYWTQKFAATTASAPTAKPTATPTAKPTATPTAKPTTPAPSPTGTGGTVGTTEENEVVRLTNIERQKGGCSPLKHDPQLRKAAYGHSADMAENGYFSHTSKDGRSFMDRIRQAGFTGGSGWAENIAWGQRTPADVVNGWMNSSGHRKNIMNCKYNLIGVGAAKNSQGRIYWTQNFAAK</sequence>
<feature type="chain" id="PRO_5035185656" description="Serine protease" evidence="8">
    <location>
        <begin position="29"/>
        <end position="791"/>
    </location>
</feature>
<dbReference type="Gene3D" id="3.40.33.10">
    <property type="entry name" value="CAP"/>
    <property type="match status" value="2"/>
</dbReference>
<feature type="domain" description="SCP" evidence="10">
    <location>
        <begin position="503"/>
        <end position="620"/>
    </location>
</feature>
<dbReference type="InterPro" id="IPR000209">
    <property type="entry name" value="Peptidase_S8/S53_dom"/>
</dbReference>